<dbReference type="GO" id="GO:0016485">
    <property type="term" value="P:protein processing"/>
    <property type="evidence" value="ECO:0007669"/>
    <property type="project" value="TreeGrafter"/>
</dbReference>
<dbReference type="SUPFAM" id="SSF55486">
    <property type="entry name" value="Metalloproteases ('zincins'), catalytic domain"/>
    <property type="match status" value="1"/>
</dbReference>
<keyword evidence="3" id="KW-0645">Protease</keyword>
<proteinExistence type="inferred from homology"/>
<dbReference type="InterPro" id="IPR000718">
    <property type="entry name" value="Peptidase_M13"/>
</dbReference>
<evidence type="ECO:0000256" key="6">
    <source>
        <dbReference type="ARBA" id="ARBA00022833"/>
    </source>
</evidence>
<accession>A0A1Y2HRJ9</accession>
<dbReference type="PROSITE" id="PS51885">
    <property type="entry name" value="NEPRILYSIN"/>
    <property type="match status" value="1"/>
</dbReference>
<evidence type="ECO:0000256" key="2">
    <source>
        <dbReference type="ARBA" id="ARBA00007357"/>
    </source>
</evidence>
<evidence type="ECO:0000313" key="10">
    <source>
        <dbReference type="EMBL" id="ORZ36431.1"/>
    </source>
</evidence>
<dbReference type="PANTHER" id="PTHR11733:SF167">
    <property type="entry name" value="FI17812P1-RELATED"/>
    <property type="match status" value="1"/>
</dbReference>
<dbReference type="GO" id="GO:0004222">
    <property type="term" value="F:metalloendopeptidase activity"/>
    <property type="evidence" value="ECO:0007669"/>
    <property type="project" value="InterPro"/>
</dbReference>
<dbReference type="AlphaFoldDB" id="A0A1Y2HRJ9"/>
<keyword evidence="4" id="KW-0479">Metal-binding</keyword>
<name>A0A1Y2HRJ9_9FUNG</name>
<evidence type="ECO:0000256" key="7">
    <source>
        <dbReference type="ARBA" id="ARBA00023049"/>
    </source>
</evidence>
<dbReference type="InterPro" id="IPR024079">
    <property type="entry name" value="MetalloPept_cat_dom_sf"/>
</dbReference>
<dbReference type="InterPro" id="IPR042089">
    <property type="entry name" value="Peptidase_M13_dom_2"/>
</dbReference>
<comment type="caution">
    <text evidence="10">The sequence shown here is derived from an EMBL/GenBank/DDBJ whole genome shotgun (WGS) entry which is preliminary data.</text>
</comment>
<dbReference type="Pfam" id="PF01431">
    <property type="entry name" value="Peptidase_M13"/>
    <property type="match status" value="1"/>
</dbReference>
<evidence type="ECO:0000256" key="5">
    <source>
        <dbReference type="ARBA" id="ARBA00022801"/>
    </source>
</evidence>
<comment type="similarity">
    <text evidence="2">Belongs to the peptidase M13 family.</text>
</comment>
<dbReference type="GO" id="GO:0005886">
    <property type="term" value="C:plasma membrane"/>
    <property type="evidence" value="ECO:0007669"/>
    <property type="project" value="TreeGrafter"/>
</dbReference>
<feature type="domain" description="Peptidase M13 N-terminal" evidence="9">
    <location>
        <begin position="14"/>
        <end position="421"/>
    </location>
</feature>
<feature type="domain" description="Peptidase M13 C-terminal" evidence="8">
    <location>
        <begin position="480"/>
        <end position="687"/>
    </location>
</feature>
<evidence type="ECO:0000256" key="1">
    <source>
        <dbReference type="ARBA" id="ARBA00001947"/>
    </source>
</evidence>
<keyword evidence="7" id="KW-0482">Metalloprotease</keyword>
<keyword evidence="6" id="KW-0862">Zinc</keyword>
<dbReference type="Gene3D" id="3.40.390.10">
    <property type="entry name" value="Collagenase (Catalytic Domain)"/>
    <property type="match status" value="1"/>
</dbReference>
<gene>
    <name evidence="10" type="ORF">BCR44DRAFT_122023</name>
</gene>
<reference evidence="10 11" key="1">
    <citation type="submission" date="2016-07" db="EMBL/GenBank/DDBJ databases">
        <title>Pervasive Adenine N6-methylation of Active Genes in Fungi.</title>
        <authorList>
            <consortium name="DOE Joint Genome Institute"/>
            <person name="Mondo S.J."/>
            <person name="Dannebaum R.O."/>
            <person name="Kuo R.C."/>
            <person name="Labutti K."/>
            <person name="Haridas S."/>
            <person name="Kuo A."/>
            <person name="Salamov A."/>
            <person name="Ahrendt S.R."/>
            <person name="Lipzen A."/>
            <person name="Sullivan W."/>
            <person name="Andreopoulos W.B."/>
            <person name="Clum A."/>
            <person name="Lindquist E."/>
            <person name="Daum C."/>
            <person name="Ramamoorthy G.K."/>
            <person name="Gryganskyi A."/>
            <person name="Culley D."/>
            <person name="Magnuson J.K."/>
            <person name="James T.Y."/>
            <person name="O'Malley M.A."/>
            <person name="Stajich J.E."/>
            <person name="Spatafora J.W."/>
            <person name="Visel A."/>
            <person name="Grigoriev I.V."/>
        </authorList>
    </citation>
    <scope>NUCLEOTIDE SEQUENCE [LARGE SCALE GENOMIC DNA]</scope>
    <source>
        <strain evidence="10 11">PL171</strain>
    </source>
</reference>
<evidence type="ECO:0000313" key="11">
    <source>
        <dbReference type="Proteomes" id="UP000193411"/>
    </source>
</evidence>
<evidence type="ECO:0000259" key="8">
    <source>
        <dbReference type="Pfam" id="PF01431"/>
    </source>
</evidence>
<keyword evidence="11" id="KW-1185">Reference proteome</keyword>
<dbReference type="InterPro" id="IPR018497">
    <property type="entry name" value="Peptidase_M13_C"/>
</dbReference>
<dbReference type="Gene3D" id="1.10.1380.10">
    <property type="entry name" value="Neutral endopeptidase , domain2"/>
    <property type="match status" value="1"/>
</dbReference>
<comment type="cofactor">
    <cofactor evidence="1">
        <name>Zn(2+)</name>
        <dbReference type="ChEBI" id="CHEBI:29105"/>
    </cofactor>
</comment>
<evidence type="ECO:0000259" key="9">
    <source>
        <dbReference type="Pfam" id="PF05649"/>
    </source>
</evidence>
<dbReference type="STRING" id="765915.A0A1Y2HRJ9"/>
<evidence type="ECO:0000256" key="4">
    <source>
        <dbReference type="ARBA" id="ARBA00022723"/>
    </source>
</evidence>
<keyword evidence="5" id="KW-0378">Hydrolase</keyword>
<organism evidence="10 11">
    <name type="scientific">Catenaria anguillulae PL171</name>
    <dbReference type="NCBI Taxonomy" id="765915"/>
    <lineage>
        <taxon>Eukaryota</taxon>
        <taxon>Fungi</taxon>
        <taxon>Fungi incertae sedis</taxon>
        <taxon>Blastocladiomycota</taxon>
        <taxon>Blastocladiomycetes</taxon>
        <taxon>Blastocladiales</taxon>
        <taxon>Catenariaceae</taxon>
        <taxon>Catenaria</taxon>
    </lineage>
</organism>
<dbReference type="OrthoDB" id="6475849at2759"/>
<sequence>MQSSHGPDPSLAVCADFFQFSCGNWIKTHPIPNEKASVGAFQDVIDKTQVDLRAMLESADLPRAPNDTAEVGDKERQLFTKARTLYATCMDTTAINKVGPAPVKALVDKYVNALNSTTGDAKGVDRNALAKVVLEQAQLGIGSLFQSGVTADAKEPTKQMVVVAQGGVGLPQAAFADQATTKTYTQTVAAMFKHLFKGTAEGSDSAKWDNLARGIVAFEAALAKSMATPAETSDVFKTYNPMPLNQFAKNSTALPWELLLTDLAAQNGVGQLNTANPINVITPKYFETLDSIIQSTPTNVLSGYFAWRAASAAASSADETTAAVMDPIATLTTGVRPDKSRDERAKQCASMVDGVMPFAVGRWYVAKAFGGEGNRKAVTDMIESVLKAFDQRVGELPWLDDAAREKAKLKAKSLRRKIAFPDIINNVEELDRLYGSIDVKNGDHFGNAVRIGQASLKMQWSKLSKPTDFDEWSVSPATVNAQYVATTNEIAFPAAFLQTPFFTPGVPDAINFGSFAVVGGHEVSHAFDPSGSNFDEQGRLAPWFSEGVSKEFATRAQCFVDQYSKFTVPGPNNTSINVDGKLTLGENVADNGGMGQAFAAFKATNPKDIRLGGSLSNFTTEQLFYIGYAQMWCGSTRPEAALAQIRTDVHSPGVARVNGAVQNSKDFAKAFSCPQNAPMNPANKCELW</sequence>
<dbReference type="Proteomes" id="UP000193411">
    <property type="component" value="Unassembled WGS sequence"/>
</dbReference>
<dbReference type="CDD" id="cd08662">
    <property type="entry name" value="M13"/>
    <property type="match status" value="1"/>
</dbReference>
<dbReference type="PANTHER" id="PTHR11733">
    <property type="entry name" value="ZINC METALLOPROTEASE FAMILY M13 NEPRILYSIN-RELATED"/>
    <property type="match status" value="1"/>
</dbReference>
<dbReference type="GO" id="GO:0046872">
    <property type="term" value="F:metal ion binding"/>
    <property type="evidence" value="ECO:0007669"/>
    <property type="project" value="UniProtKB-KW"/>
</dbReference>
<dbReference type="InterPro" id="IPR008753">
    <property type="entry name" value="Peptidase_M13_N"/>
</dbReference>
<dbReference type="EMBL" id="MCFL01000017">
    <property type="protein sequence ID" value="ORZ36431.1"/>
    <property type="molecule type" value="Genomic_DNA"/>
</dbReference>
<dbReference type="Pfam" id="PF05649">
    <property type="entry name" value="Peptidase_M13_N"/>
    <property type="match status" value="1"/>
</dbReference>
<evidence type="ECO:0000256" key="3">
    <source>
        <dbReference type="ARBA" id="ARBA00022670"/>
    </source>
</evidence>
<protein>
    <submittedName>
        <fullName evidence="10">Uncharacterized protein</fullName>
    </submittedName>
</protein>
<dbReference type="PRINTS" id="PR00786">
    <property type="entry name" value="NEPRILYSIN"/>
</dbReference>